<proteinExistence type="predicted"/>
<reference evidence="1 3" key="1">
    <citation type="journal article" date="2012" name="Nature">
        <title>Algal genomes reveal evolutionary mosaicism and the fate of nucleomorphs.</title>
        <authorList>
            <consortium name="DOE Joint Genome Institute"/>
            <person name="Curtis B.A."/>
            <person name="Tanifuji G."/>
            <person name="Burki F."/>
            <person name="Gruber A."/>
            <person name="Irimia M."/>
            <person name="Maruyama S."/>
            <person name="Arias M.C."/>
            <person name="Ball S.G."/>
            <person name="Gile G.H."/>
            <person name="Hirakawa Y."/>
            <person name="Hopkins J.F."/>
            <person name="Kuo A."/>
            <person name="Rensing S.A."/>
            <person name="Schmutz J."/>
            <person name="Symeonidi A."/>
            <person name="Elias M."/>
            <person name="Eveleigh R.J."/>
            <person name="Herman E.K."/>
            <person name="Klute M.J."/>
            <person name="Nakayama T."/>
            <person name="Obornik M."/>
            <person name="Reyes-Prieto A."/>
            <person name="Armbrust E.V."/>
            <person name="Aves S.J."/>
            <person name="Beiko R.G."/>
            <person name="Coutinho P."/>
            <person name="Dacks J.B."/>
            <person name="Durnford D.G."/>
            <person name="Fast N.M."/>
            <person name="Green B.R."/>
            <person name="Grisdale C.J."/>
            <person name="Hempel F."/>
            <person name="Henrissat B."/>
            <person name="Hoppner M.P."/>
            <person name="Ishida K."/>
            <person name="Kim E."/>
            <person name="Koreny L."/>
            <person name="Kroth P.G."/>
            <person name="Liu Y."/>
            <person name="Malik S.B."/>
            <person name="Maier U.G."/>
            <person name="McRose D."/>
            <person name="Mock T."/>
            <person name="Neilson J.A."/>
            <person name="Onodera N.T."/>
            <person name="Poole A.M."/>
            <person name="Pritham E.J."/>
            <person name="Richards T.A."/>
            <person name="Rocap G."/>
            <person name="Roy S.W."/>
            <person name="Sarai C."/>
            <person name="Schaack S."/>
            <person name="Shirato S."/>
            <person name="Slamovits C.H."/>
            <person name="Spencer D.F."/>
            <person name="Suzuki S."/>
            <person name="Worden A.Z."/>
            <person name="Zauner S."/>
            <person name="Barry K."/>
            <person name="Bell C."/>
            <person name="Bharti A.K."/>
            <person name="Crow J.A."/>
            <person name="Grimwood J."/>
            <person name="Kramer R."/>
            <person name="Lindquist E."/>
            <person name="Lucas S."/>
            <person name="Salamov A."/>
            <person name="McFadden G.I."/>
            <person name="Lane C.E."/>
            <person name="Keeling P.J."/>
            <person name="Gray M.W."/>
            <person name="Grigoriev I.V."/>
            <person name="Archibald J.M."/>
        </authorList>
    </citation>
    <scope>NUCLEOTIDE SEQUENCE</scope>
    <source>
        <strain evidence="1 3">CCMP2712</strain>
    </source>
</reference>
<accession>L1IHS2</accession>
<dbReference type="GeneID" id="17292394"/>
<dbReference type="EMBL" id="JH993086">
    <property type="protein sequence ID" value="EKX35657.1"/>
    <property type="molecule type" value="Genomic_DNA"/>
</dbReference>
<dbReference type="PaxDb" id="55529-EKX35657"/>
<keyword evidence="3" id="KW-1185">Reference proteome</keyword>
<evidence type="ECO:0000313" key="2">
    <source>
        <dbReference type="EnsemblProtists" id="EKX35657"/>
    </source>
</evidence>
<dbReference type="RefSeq" id="XP_005822637.1">
    <property type="nucleotide sequence ID" value="XM_005822580.1"/>
</dbReference>
<name>L1IHS2_GUITC</name>
<gene>
    <name evidence="1" type="ORF">GUITHDRAFT_118147</name>
</gene>
<dbReference type="KEGG" id="gtt:GUITHDRAFT_118147"/>
<sequence length="108" mass="12437">MRVASIYNNRVIRPWHVSMGGITVMLALLLLLLDASIGYMAIMQLRPVHPAQFDDQMHVRFRRIVRDRGYPQHLSACLDDRDCGPGLVCQSYTYGKFCTLNLRVDRVE</sequence>
<reference evidence="3" key="2">
    <citation type="submission" date="2012-11" db="EMBL/GenBank/DDBJ databases">
        <authorList>
            <person name="Kuo A."/>
            <person name="Curtis B.A."/>
            <person name="Tanifuji G."/>
            <person name="Burki F."/>
            <person name="Gruber A."/>
            <person name="Irimia M."/>
            <person name="Maruyama S."/>
            <person name="Arias M.C."/>
            <person name="Ball S.G."/>
            <person name="Gile G.H."/>
            <person name="Hirakawa Y."/>
            <person name="Hopkins J.F."/>
            <person name="Rensing S.A."/>
            <person name="Schmutz J."/>
            <person name="Symeonidi A."/>
            <person name="Elias M."/>
            <person name="Eveleigh R.J."/>
            <person name="Herman E.K."/>
            <person name="Klute M.J."/>
            <person name="Nakayama T."/>
            <person name="Obornik M."/>
            <person name="Reyes-Prieto A."/>
            <person name="Armbrust E.V."/>
            <person name="Aves S.J."/>
            <person name="Beiko R.G."/>
            <person name="Coutinho P."/>
            <person name="Dacks J.B."/>
            <person name="Durnford D.G."/>
            <person name="Fast N.M."/>
            <person name="Green B.R."/>
            <person name="Grisdale C."/>
            <person name="Hempe F."/>
            <person name="Henrissat B."/>
            <person name="Hoppner M.P."/>
            <person name="Ishida K.-I."/>
            <person name="Kim E."/>
            <person name="Koreny L."/>
            <person name="Kroth P.G."/>
            <person name="Liu Y."/>
            <person name="Malik S.-B."/>
            <person name="Maier U.G."/>
            <person name="McRose D."/>
            <person name="Mock T."/>
            <person name="Neilson J.A."/>
            <person name="Onodera N.T."/>
            <person name="Poole A.M."/>
            <person name="Pritham E.J."/>
            <person name="Richards T.A."/>
            <person name="Rocap G."/>
            <person name="Roy S.W."/>
            <person name="Sarai C."/>
            <person name="Schaack S."/>
            <person name="Shirato S."/>
            <person name="Slamovits C.H."/>
            <person name="Spencer D.F."/>
            <person name="Suzuki S."/>
            <person name="Worden A.Z."/>
            <person name="Zauner S."/>
            <person name="Barry K."/>
            <person name="Bell C."/>
            <person name="Bharti A.K."/>
            <person name="Crow J.A."/>
            <person name="Grimwood J."/>
            <person name="Kramer R."/>
            <person name="Lindquist E."/>
            <person name="Lucas S."/>
            <person name="Salamov A."/>
            <person name="McFadden G.I."/>
            <person name="Lane C.E."/>
            <person name="Keeling P.J."/>
            <person name="Gray M.W."/>
            <person name="Grigoriev I.V."/>
            <person name="Archibald J.M."/>
        </authorList>
    </citation>
    <scope>NUCLEOTIDE SEQUENCE</scope>
    <source>
        <strain evidence="3">CCMP2712</strain>
    </source>
</reference>
<dbReference type="EnsemblProtists" id="EKX35657">
    <property type="protein sequence ID" value="EKX35657"/>
    <property type="gene ID" value="GUITHDRAFT_118147"/>
</dbReference>
<evidence type="ECO:0000313" key="1">
    <source>
        <dbReference type="EMBL" id="EKX35657.1"/>
    </source>
</evidence>
<dbReference type="AlphaFoldDB" id="L1IHS2"/>
<protein>
    <submittedName>
        <fullName evidence="1 2">Uncharacterized protein</fullName>
    </submittedName>
</protein>
<dbReference type="Proteomes" id="UP000011087">
    <property type="component" value="Unassembled WGS sequence"/>
</dbReference>
<dbReference type="HOGENOM" id="CLU_2202046_0_0_1"/>
<reference evidence="2" key="3">
    <citation type="submission" date="2016-03" db="UniProtKB">
        <authorList>
            <consortium name="EnsemblProtists"/>
        </authorList>
    </citation>
    <scope>IDENTIFICATION</scope>
</reference>
<organism evidence="1">
    <name type="scientific">Guillardia theta (strain CCMP2712)</name>
    <name type="common">Cryptophyte</name>
    <dbReference type="NCBI Taxonomy" id="905079"/>
    <lineage>
        <taxon>Eukaryota</taxon>
        <taxon>Cryptophyceae</taxon>
        <taxon>Pyrenomonadales</taxon>
        <taxon>Geminigeraceae</taxon>
        <taxon>Guillardia</taxon>
    </lineage>
</organism>
<evidence type="ECO:0000313" key="3">
    <source>
        <dbReference type="Proteomes" id="UP000011087"/>
    </source>
</evidence>